<keyword evidence="1" id="KW-0540">Nuclease</keyword>
<dbReference type="InterPro" id="IPR019068">
    <property type="entry name" value="Restrct_endonuc_II_MjaI"/>
</dbReference>
<dbReference type="Proteomes" id="UP000033961">
    <property type="component" value="Chromosome I"/>
</dbReference>
<dbReference type="GO" id="GO:0009036">
    <property type="term" value="F:type II site-specific deoxyribonuclease activity"/>
    <property type="evidence" value="ECO:0007669"/>
    <property type="project" value="InterPro"/>
</dbReference>
<sequence>MSKKQPNPTQFKKDWYLNRFTNLFGINRKKSIGDLEHHISKALPTSLDNWEEYFYSNIHSKESLDELGKKLYERIQEKVLPAVQSILEIDCINYIRDLGIPKTFQGYIARLQIVQKQLKDETGIEFQYKPDFPNDWRFKTFEVDLYYQDNITHNLVAIKILPRTFRDSQDPIIIQTKSEIEAMHKDIIAKDGGNFFIFYYNTKKQNFDLIKDENYHKMINLFR</sequence>
<organism evidence="1 2">
    <name type="scientific">Leptospira santarosai</name>
    <dbReference type="NCBI Taxonomy" id="28183"/>
    <lineage>
        <taxon>Bacteria</taxon>
        <taxon>Pseudomonadati</taxon>
        <taxon>Spirochaetota</taxon>
        <taxon>Spirochaetia</taxon>
        <taxon>Leptospirales</taxon>
        <taxon>Leptospiraceae</taxon>
        <taxon>Leptospira</taxon>
    </lineage>
</organism>
<evidence type="ECO:0000313" key="2">
    <source>
        <dbReference type="Proteomes" id="UP000033961"/>
    </source>
</evidence>
<name>A0A2P1QWR8_9LEPT</name>
<keyword evidence="1" id="KW-0378">Hydrolase</keyword>
<dbReference type="EMBL" id="CP027843">
    <property type="protein sequence ID" value="AVQ13316.1"/>
    <property type="molecule type" value="Genomic_DNA"/>
</dbReference>
<dbReference type="Pfam" id="PF09568">
    <property type="entry name" value="RE_MjaI"/>
    <property type="match status" value="1"/>
</dbReference>
<protein>
    <submittedName>
        <fullName evidence="1">MjaI restriction endonuclease</fullName>
    </submittedName>
</protein>
<dbReference type="AlphaFoldDB" id="A0A2P1QWR8"/>
<proteinExistence type="predicted"/>
<dbReference type="REBASE" id="126651">
    <property type="entry name" value="LsaU160ORF1661P"/>
</dbReference>
<reference evidence="1 2" key="1">
    <citation type="journal article" date="2015" name="Genome Announc.">
        <title>Draft Genome Sequences of Leptospira santarosai Strains U160, U164, and U233, Isolated from Asymptomatic Cattle.</title>
        <authorList>
            <person name="Kremer F.S."/>
            <person name="Eslabao M.R."/>
            <person name="Provisor M."/>
            <person name="Woloski R.D."/>
            <person name="Ramires O.V."/>
            <person name="Moreno L.Z."/>
            <person name="Moreno A.M."/>
            <person name="Hamond C."/>
            <person name="Lilenbaum W."/>
            <person name="Dellagostin O.A."/>
        </authorList>
    </citation>
    <scope>NUCLEOTIDE SEQUENCE [LARGE SCALE GENOMIC DNA]</scope>
    <source>
        <strain evidence="1 2">U160</strain>
    </source>
</reference>
<dbReference type="GO" id="GO:0009307">
    <property type="term" value="P:DNA restriction-modification system"/>
    <property type="evidence" value="ECO:0007669"/>
    <property type="project" value="InterPro"/>
</dbReference>
<accession>A0A2P1QWR8</accession>
<dbReference type="GO" id="GO:0003677">
    <property type="term" value="F:DNA binding"/>
    <property type="evidence" value="ECO:0007669"/>
    <property type="project" value="InterPro"/>
</dbReference>
<gene>
    <name evidence="1" type="ORF">XB16_3016</name>
</gene>
<evidence type="ECO:0000313" key="1">
    <source>
        <dbReference type="EMBL" id="AVQ13316.1"/>
    </source>
</evidence>
<keyword evidence="1" id="KW-0255">Endonuclease</keyword>